<evidence type="ECO:0000259" key="5">
    <source>
        <dbReference type="PROSITE" id="PS50075"/>
    </source>
</evidence>
<dbReference type="Pfam" id="PF00668">
    <property type="entry name" value="Condensation"/>
    <property type="match status" value="5"/>
</dbReference>
<reference evidence="6" key="1">
    <citation type="journal article" date="2016" name="PLoS ONE">
        <title>Metagenomic Analysis of the Sponge Discodermia Reveals the Production of the Cyanobacterial Natural Product Kasumigamide by 'Entotheonella'.</title>
        <authorList>
            <person name="Nakashima Y."/>
            <person name="Egami Y."/>
            <person name="Kimura M."/>
            <person name="Wakimoto T."/>
            <person name="Abe I."/>
        </authorList>
    </citation>
    <scope>NUCLEOTIDE SEQUENCE</scope>
</reference>
<dbReference type="SMART" id="SM00823">
    <property type="entry name" value="PKS_PP"/>
    <property type="match status" value="2"/>
</dbReference>
<dbReference type="Gene3D" id="1.10.10.1830">
    <property type="entry name" value="Non-ribosomal peptide synthase, adenylation domain"/>
    <property type="match status" value="1"/>
</dbReference>
<dbReference type="NCBIfam" id="TIGR01720">
    <property type="entry name" value="NRPS-para261"/>
    <property type="match status" value="2"/>
</dbReference>
<dbReference type="SUPFAM" id="SSF56801">
    <property type="entry name" value="Acetyl-CoA synthetase-like"/>
    <property type="match status" value="2"/>
</dbReference>
<dbReference type="PANTHER" id="PTHR45398:SF1">
    <property type="entry name" value="ENZYME, PUTATIVE (JCVI)-RELATED"/>
    <property type="match status" value="1"/>
</dbReference>
<dbReference type="InterPro" id="IPR020845">
    <property type="entry name" value="AMP-binding_CS"/>
</dbReference>
<dbReference type="Gene3D" id="1.10.1200.10">
    <property type="entry name" value="ACP-like"/>
    <property type="match status" value="2"/>
</dbReference>
<dbReference type="CDD" id="cd19543">
    <property type="entry name" value="DCL_NRPS"/>
    <property type="match status" value="2"/>
</dbReference>
<dbReference type="InterPro" id="IPR010071">
    <property type="entry name" value="AA_adenyl_dom"/>
</dbReference>
<dbReference type="Gene3D" id="3.30.559.10">
    <property type="entry name" value="Chloramphenicol acetyltransferase-like domain"/>
    <property type="match status" value="5"/>
</dbReference>
<comment type="cofactor">
    <cofactor evidence="1">
        <name>pantetheine 4'-phosphate</name>
        <dbReference type="ChEBI" id="CHEBI:47942"/>
    </cofactor>
</comment>
<proteinExistence type="inferred from homology"/>
<dbReference type="FunFam" id="3.40.50.980:FF:000001">
    <property type="entry name" value="Non-ribosomal peptide synthetase"/>
    <property type="match status" value="2"/>
</dbReference>
<dbReference type="PANTHER" id="PTHR45398">
    <property type="match status" value="1"/>
</dbReference>
<accession>A0A1L7NR27</accession>
<evidence type="ECO:0000256" key="1">
    <source>
        <dbReference type="ARBA" id="ARBA00001957"/>
    </source>
</evidence>
<dbReference type="PROSITE" id="PS50075">
    <property type="entry name" value="CARRIER"/>
    <property type="match status" value="2"/>
</dbReference>
<dbReference type="Pfam" id="PF18563">
    <property type="entry name" value="TubC_N"/>
    <property type="match status" value="1"/>
</dbReference>
<dbReference type="EMBL" id="LC160290">
    <property type="protein sequence ID" value="BAW32324.1"/>
    <property type="molecule type" value="Genomic_DNA"/>
</dbReference>
<comment type="similarity">
    <text evidence="2">Belongs to the ATP-dependent AMP-binding enzyme family.</text>
</comment>
<dbReference type="CDD" id="cd19531">
    <property type="entry name" value="LCL_NRPS-like"/>
    <property type="match status" value="1"/>
</dbReference>
<dbReference type="InterPro" id="IPR023213">
    <property type="entry name" value="CAT-like_dom_sf"/>
</dbReference>
<dbReference type="GO" id="GO:0003824">
    <property type="term" value="F:catalytic activity"/>
    <property type="evidence" value="ECO:0007669"/>
    <property type="project" value="InterPro"/>
</dbReference>
<dbReference type="InterPro" id="IPR010060">
    <property type="entry name" value="NRPS_synth"/>
</dbReference>
<dbReference type="CDD" id="cd05930">
    <property type="entry name" value="A_NRPS"/>
    <property type="match status" value="1"/>
</dbReference>
<keyword evidence="4" id="KW-0597">Phosphoprotein</keyword>
<evidence type="ECO:0000256" key="3">
    <source>
        <dbReference type="ARBA" id="ARBA00022450"/>
    </source>
</evidence>
<dbReference type="InterPro" id="IPR020806">
    <property type="entry name" value="PKS_PP-bd"/>
</dbReference>
<gene>
    <name evidence="6" type="primary">kasC</name>
</gene>
<dbReference type="Gene3D" id="3.40.50.980">
    <property type="match status" value="4"/>
</dbReference>
<dbReference type="Gene3D" id="3.30.300.30">
    <property type="match status" value="2"/>
</dbReference>
<dbReference type="Gene3D" id="3.30.559.30">
    <property type="entry name" value="Nonribosomal peptide synthetase, condensation domain"/>
    <property type="match status" value="5"/>
</dbReference>
<dbReference type="InterPro" id="IPR025110">
    <property type="entry name" value="AMP-bd_C"/>
</dbReference>
<dbReference type="CDD" id="cd19534">
    <property type="entry name" value="E_NRPS"/>
    <property type="match status" value="2"/>
</dbReference>
<protein>
    <submittedName>
        <fullName evidence="6">Nonribosomal peptide synthetase</fullName>
    </submittedName>
</protein>
<sequence>MKPIFSLLRDVANLGVRMALEDGRLRLRGPAGALTSEFRAELAARKTEIMDFLQQHPSRSLPPIMHQPHRETAPLSTTQRRLWFLDKLDQDTAMFNLSMAWQLIGHLDVEALEKTCAEICRRHAILRTTFWEESGEAVQVVAPEAGFRLAVEPMPGVDGGHTEDAIIQIAMAESLRPFDLKRAFPLRVRLLRQSEARHLLLLTLHHIASDRWSMNQLVRELEALYTAYVSGQDSPLDELPTQYGDYAAWQQTWMDHDHLATQVDYWKQQLADAPTFLPLPTDRPRPAVQTTAGKTAQFTLDAELTARLLALSRHHSVTLFMTLLAAYTVLLSRYSAQEDLTIGCPVANRVPAETASLIGFFVNTLVLRADLTGNLTFLDLLARIKQVTLDALAHQDMPFDRLVDVLNPERTLSHTPLFQVMFVLQTDAREVLSLPGLAVSDIRLEGRMAEFDLNLIMEQSGQELLGLLEYNTDLFDDDTITRMLNHFRTLIAQLAAAPTQRLANISLLREDERRQILVTWNDTDSDVALDGYLPHRLAAQAARAPDTVAVAAQHEALTYRQLDARANQLAHHLKHLGVGPEVAVGICLERSLGFIIAVLGVLKAGGVYVPLNPAVPKRRLEQILEDTAMRVMIGMLEEGALSAVESLARVSLTEDAATIAQYAPEAPSLNLQANHLGATYYTSGSTGQPKGAMITHGSLITHSLAIIDRYGLTPEDRVLQFSSPDFDVAAEEMFPALMCGATLVLLPSDAAGSFMAFHRFLDEQSPSLLNLPAPFWHEWGQSLAEAETRLPANLRLIVVGSERVLPDRLTLWQGTVGNRIQLFNAYGTTETTITTTVHDPASSVWSGRGEAVPVGRPLCNAHVYLLDVYGQPVPAGLIGEIYIGGAGVARGYANRAAVTAERFVPDPFTSNRGGRLYQAGDFGRFLPDGTLDILGRRDRQIKIRGFRIEPGEIEAALNRHQNVLQSVVLARDTPQGEKRLVAYVLCAPGHIPNRGELDAHMQERLPRYMIPSSLVPLTEFPMTSRGKVDVQALRRIEPGDGRGQEAAQPPRSQEEAILSAIWAGVLSLPEVSVSDNFFALGGDSILSIRVITQANRQGLHLTPKDLFQHQTIADLAQIVRPTPQAFAEQGPVTGAVALTPIQQWFFEDNTTDLHHYNQALVLEMPADTDAGHLQRALATLLSHHDTLRLRYHPEGGGWQQVLEPPDEDVPLVCHDLKGLAAEERMQRFAALAAACQASLDLGSGPLLRAMFVTHGPDAHSMLLLVIHHLAVDSVAWSILLDDLSTAYHQAARGETLRLPAKTSSFQAWASRITAYAQSPDLVQELSYWQHAIQGGDRFVPEGYEAQHAAAKHVAAAAHLNVGISIDATRALLRDAPPVYNTQMNDVLLAALLMSFRQCTGKSQLLVDLEGHGREALFEDLDLSRTAGWFTCVFPVHLQAPGLTQPDDILKQIKEDLRALPHGGIGYGLLRYLSPDVAARLALRESSQADVLFNYLGQSDQMWSAEGWVVRQDNMCGPLQSLAGHRSHLLEINGRIAHGRLQFVWTYPQDQHEVIAAWSQAFIEALHTIIQHCQTTPRGGYTPSDFPHAALTQGLLDQLAEDFGGFETVEGKSQRTFADVMPLSPLQQGILFHSLLKGSSETYFDQMTFTLIGDLDVTAFERAWQDVINRHPALRSFFVWDGLPTPVQIVRRQVLLAWDRQDWQAWSPSEQQAQLAAYHQEDRARSLDLTRAPLMRFALMTLGPQRHQLIWSNHHLLLDGWSSSIVLREVFALYDASINGEPIHLETPRPFVDYLRWLQEQDTDAADAYWREHLRGFAVPTPLVVDRWVGAPILATDTYAHRRLQLSATVTAAIRNVAQDTQVTLNTLLQGAWALLLSRYSGEQDVLFGATVAGRPATLPGVESMVGALINTLPVRVQVPPDVTVRTWLKQLHETQLEREPFAYHSLATIQKFSDVPPGTELFDSLLLFQNYPLDAFSASRHLDVRDLEVDEQTHYPLTLAVVPGAELDLSISYHAARFEPWAIDRMLGHVHTLLEAMVAEPEGRLGEVSLLTGAEKRELLVTLSGTGGLDMPAATIHAYVEAAVGRDPEASGLMFEERELTYGELNAQANQLAHYLQAMGVGPDVLIALFLPRSVDMVVAVLAVWKAGGAYVPLDPAYPQERLAFMLSDCAAPIMLTHEDLLDELPEVGAIPVCLDRDADMIATQPTANPSGPAGPDTLAYVIYTSGSTGLPKGVQGLHRGLCSLAANQQRLFGVGPGDRVLQFAAFSFDASIWEIIMALCAGATLCLARSESLLPGPPLASLLHEMAITHVTLPPSALAGLTWEPFPVLQIMIVAGEACPPALAQRWSAGRRLFNAYGPTEASVCATVCEYDGQSEQLTIGQPLRNVRVHILDQAMQPVPVGVYGELHIGGVSLARGYLNRDALTQEKFVPNPFASVAYTAPDDGRLYKTGDLARYLPNGEIEYLNRLDDQVKVRGFRIELGEVEAALASYSGFRQSAVVAREDPRSHKRLVAYYVAKPDTAIKAEEVSRFLRQRLPDYMIPTQFVALNEMPLTPNGKIHRQALPEPDLNQLGLEASYTAPRTELETTLCEIWADVLGLERIGIHDHFFEIGGDSILALQIVSRCTRTGLGVTLNQLFQRERQTVAGLAEGIAARPATAIDAEEAVGQVPLTPIQHWFFAQDLPERHHYNQAMMFELPADYDRYALQKALQHLLQQHDALRLRYEATPAGWTQIYSPVEEEAPLHVIDLAGHLDGAWQAVLETEAATQQTQLHLETGSLIQVVLFTLGERLPARLLIIIHHLMVDTVSWPIILEDLGHAYEQLARGEAVTLPPKTNSFKRWAESLNTYATTAELEREFAYWLDVLSRDMPALPVNHPAAGGDRNGLNTVASGQTISVTLDAMTTEQLLREVPKAYNTQINDVLLTALVQSFEGLTGAPRLRLNLEGHGREALFENVDVSRTVGWFTSLFPVCLDLDGASNPGDALKLVKETLRAIPNRGIGYGVLRYLSPESEVRNALGALSQAEVSFNYLGQITPAWSSSVAMRLAPESEGAALSHTGERVHLIEVNAMVMNGELQVDWTFSARIHTRDTLQRLADNFMQSLQHLIAYCQWPGIGGYTPSDFPLAGLDQATLDQFLPTERQIEAVYPLASMQEVMLHHLDTHPQSPAYVTQFTCLLEGTLDAARFEQSWRQVVERHPVLRTAFDWVHDGRPLQIVHRKVDLPWTMKDWRKLSETEQQAPFEALLAEERQRRFDPAQAPLMRCYLLRLDDQRHRFVWCFHHLLLDGWSLPMLLQEVFTRYEAHKPGQSPALPPAVPFMDYFRWVHQQDQEAGRQFWRRQLDRLVRPTLFGHAGADPSVITDHTALGEVSLQVEQDLTDLLRAFASRHHLTLNTLALGSWAILLSRHRGESDIVFGTTVAGRPADLPGIETMIGMLINTLPMRVRINDTAQVIAWLQALQEQQQEQTRYAYVPLSRIERESDVRGPLFHTTFRFQNYPVDSAGIVATLDDLSIGDMAITDLWHYALNMVVIPAESLLLMAAYDRQVVDRAWVEKMLRDYVDLLAKVVNDPSGKISAL</sequence>
<name>A0A1L7NR27_9BACT</name>
<evidence type="ECO:0000256" key="4">
    <source>
        <dbReference type="ARBA" id="ARBA00022553"/>
    </source>
</evidence>
<dbReference type="GO" id="GO:0043041">
    <property type="term" value="P:amino acid activation for nonribosomal peptide biosynthetic process"/>
    <property type="evidence" value="ECO:0007669"/>
    <property type="project" value="UniProtKB-ARBA"/>
</dbReference>
<dbReference type="InterPro" id="IPR045851">
    <property type="entry name" value="AMP-bd_C_sf"/>
</dbReference>
<dbReference type="FunFam" id="1.10.1200.10:FF:000005">
    <property type="entry name" value="Nonribosomal peptide synthetase 1"/>
    <property type="match status" value="2"/>
</dbReference>
<dbReference type="SUPFAM" id="SSF47336">
    <property type="entry name" value="ACP-like"/>
    <property type="match status" value="2"/>
</dbReference>
<dbReference type="InterPro" id="IPR000873">
    <property type="entry name" value="AMP-dep_synth/lig_dom"/>
</dbReference>
<dbReference type="SUPFAM" id="SSF52777">
    <property type="entry name" value="CoA-dependent acyltransferases"/>
    <property type="match status" value="10"/>
</dbReference>
<dbReference type="FunFam" id="3.30.300.30:FF:000010">
    <property type="entry name" value="Enterobactin synthetase component F"/>
    <property type="match status" value="1"/>
</dbReference>
<dbReference type="NCBIfam" id="TIGR01733">
    <property type="entry name" value="AA-adenyl-dom"/>
    <property type="match status" value="2"/>
</dbReference>
<dbReference type="PROSITE" id="PS00012">
    <property type="entry name" value="PHOSPHOPANTETHEINE"/>
    <property type="match status" value="1"/>
</dbReference>
<evidence type="ECO:0000313" key="6">
    <source>
        <dbReference type="EMBL" id="BAW32324.1"/>
    </source>
</evidence>
<keyword evidence="3" id="KW-0596">Phosphopantetheine</keyword>
<dbReference type="FunFam" id="3.40.50.12780:FF:000012">
    <property type="entry name" value="Non-ribosomal peptide synthetase"/>
    <property type="match status" value="1"/>
</dbReference>
<dbReference type="GO" id="GO:0044550">
    <property type="term" value="P:secondary metabolite biosynthetic process"/>
    <property type="evidence" value="ECO:0007669"/>
    <property type="project" value="UniProtKB-ARBA"/>
</dbReference>
<dbReference type="GO" id="GO:0031177">
    <property type="term" value="F:phosphopantetheine binding"/>
    <property type="evidence" value="ECO:0007669"/>
    <property type="project" value="InterPro"/>
</dbReference>
<feature type="domain" description="Carrier" evidence="5">
    <location>
        <begin position="1049"/>
        <end position="1123"/>
    </location>
</feature>
<dbReference type="InterPro" id="IPR006162">
    <property type="entry name" value="Ppantetheine_attach_site"/>
</dbReference>
<dbReference type="Gene3D" id="2.30.38.10">
    <property type="entry name" value="Luciferase, Domain 3"/>
    <property type="match status" value="2"/>
</dbReference>
<organism evidence="6">
    <name type="scientific">uncultured Candidatus Entotheonella sp</name>
    <dbReference type="NCBI Taxonomy" id="312019"/>
    <lineage>
        <taxon>Bacteria</taxon>
        <taxon>Pseudomonadati</taxon>
        <taxon>Nitrospinota/Tectimicrobiota group</taxon>
        <taxon>Candidatus Tectimicrobiota</taxon>
        <taxon>Candidatus Entotheonellia</taxon>
        <taxon>Candidatus Entotheonellales</taxon>
        <taxon>Candidatus Entotheonellaceae</taxon>
        <taxon>Candidatus Entotheonella</taxon>
        <taxon>environmental samples</taxon>
    </lineage>
</organism>
<evidence type="ECO:0000256" key="2">
    <source>
        <dbReference type="ARBA" id="ARBA00006432"/>
    </source>
</evidence>
<dbReference type="PROSITE" id="PS00455">
    <property type="entry name" value="AMP_BINDING"/>
    <property type="match status" value="1"/>
</dbReference>
<dbReference type="Pfam" id="PF13193">
    <property type="entry name" value="AMP-binding_C"/>
    <property type="match status" value="2"/>
</dbReference>
<dbReference type="InterPro" id="IPR001242">
    <property type="entry name" value="Condensation_dom"/>
</dbReference>
<dbReference type="InterPro" id="IPR009081">
    <property type="entry name" value="PP-bd_ACP"/>
</dbReference>
<dbReference type="InterPro" id="IPR036736">
    <property type="entry name" value="ACP-like_sf"/>
</dbReference>
<dbReference type="InterPro" id="IPR041464">
    <property type="entry name" value="TubC_N"/>
</dbReference>
<dbReference type="Pfam" id="PF00501">
    <property type="entry name" value="AMP-binding"/>
    <property type="match status" value="2"/>
</dbReference>
<dbReference type="CDD" id="cd17652">
    <property type="entry name" value="A_NRPS_CmdD_like"/>
    <property type="match status" value="1"/>
</dbReference>
<feature type="domain" description="Carrier" evidence="5">
    <location>
        <begin position="2581"/>
        <end position="2657"/>
    </location>
</feature>
<dbReference type="Pfam" id="PF00550">
    <property type="entry name" value="PP-binding"/>
    <property type="match status" value="2"/>
</dbReference>
<dbReference type="InterPro" id="IPR044894">
    <property type="entry name" value="TubC_N_sf"/>
</dbReference>